<accession>A0A919XH49</accession>
<proteinExistence type="predicted"/>
<dbReference type="EMBL" id="BORQ01000002">
    <property type="protein sequence ID" value="GIO30697.1"/>
    <property type="molecule type" value="Genomic_DNA"/>
</dbReference>
<dbReference type="Proteomes" id="UP000679779">
    <property type="component" value="Unassembled WGS sequence"/>
</dbReference>
<evidence type="ECO:0000313" key="1">
    <source>
        <dbReference type="EMBL" id="GIO30697.1"/>
    </source>
</evidence>
<reference evidence="1" key="1">
    <citation type="submission" date="2021-03" db="EMBL/GenBank/DDBJ databases">
        <title>Antimicrobial resistance genes in bacteria isolated from Japanese honey, and their potential for conferring macrolide and lincosamide resistance in the American foulbrood pathogen Paenibacillus larvae.</title>
        <authorList>
            <person name="Okamoto M."/>
            <person name="Kumagai M."/>
            <person name="Kanamori H."/>
            <person name="Takamatsu D."/>
        </authorList>
    </citation>
    <scope>NUCLEOTIDE SEQUENCE</scope>
    <source>
        <strain evidence="1">J2TS6</strain>
    </source>
</reference>
<comment type="caution">
    <text evidence="1">The sequence shown here is derived from an EMBL/GenBank/DDBJ whole genome shotgun (WGS) entry which is preliminary data.</text>
</comment>
<organism evidence="1 2">
    <name type="scientific">Paenibacillus albilobatus</name>
    <dbReference type="NCBI Taxonomy" id="2716884"/>
    <lineage>
        <taxon>Bacteria</taxon>
        <taxon>Bacillati</taxon>
        <taxon>Bacillota</taxon>
        <taxon>Bacilli</taxon>
        <taxon>Bacillales</taxon>
        <taxon>Paenibacillaceae</taxon>
        <taxon>Paenibacillus</taxon>
    </lineage>
</organism>
<evidence type="ECO:0008006" key="3">
    <source>
        <dbReference type="Google" id="ProtNLM"/>
    </source>
</evidence>
<dbReference type="RefSeq" id="WP_160040998.1">
    <property type="nucleotide sequence ID" value="NZ_BORQ01000002.1"/>
</dbReference>
<evidence type="ECO:0000313" key="2">
    <source>
        <dbReference type="Proteomes" id="UP000679779"/>
    </source>
</evidence>
<gene>
    <name evidence="1" type="ORF">J2TS6_18380</name>
</gene>
<sequence length="303" mass="33935">MASKWIQRILTIIAFVGTMVSGTEEGAAAPQPAPAPKTAAAPHDQKATWLWKTEWIRRDPQEVLTFLTRHEVNLVYLQINADIPVAYYKSFIKQSAALGIEVDALNGAPRWGLTSNRQEIAGFLNWVKSYQQAAGENETFHGIHVDIEPHLLPEWKEDLPDVIRQWESNVRYLRNEADRMGLPLSADIPFWLGNYTSSDGKTALNRFMIGQFDSVTVMSYRNTAKGINDIAQSTLKAAADLGKAAMAAVETKPSLEGDFITFYQEGAEVMYNQMAELQDMLKDNPAYAGIAIHDFDGWRDLKN</sequence>
<dbReference type="AlphaFoldDB" id="A0A919XH49"/>
<name>A0A919XH49_9BACL</name>
<keyword evidence="2" id="KW-1185">Reference proteome</keyword>
<protein>
    <recommendedName>
        <fullName evidence="3">Amidase</fullName>
    </recommendedName>
</protein>